<keyword evidence="3" id="KW-1185">Reference proteome</keyword>
<dbReference type="AlphaFoldDB" id="K0IZ71"/>
<feature type="compositionally biased region" description="Basic and acidic residues" evidence="1">
    <location>
        <begin position="32"/>
        <end position="46"/>
    </location>
</feature>
<dbReference type="KEGG" id="axl:AXY_01450"/>
<dbReference type="HOGENOM" id="CLU_2713456_0_0_9"/>
<reference evidence="2 3" key="1">
    <citation type="submission" date="2011-01" db="EMBL/GenBank/DDBJ databases">
        <title>Whole genome sequence of Amphibacillus xylinus NBRC 15112.</title>
        <authorList>
            <person name="Nakazawa H."/>
            <person name="Katano Y."/>
            <person name="Nakamura S."/>
            <person name="Sasagawa M."/>
            <person name="Fukada J."/>
            <person name="Arai T."/>
            <person name="Sasakura N."/>
            <person name="Mochizuki D."/>
            <person name="Hosoyama A."/>
            <person name="Harada K."/>
            <person name="Horikawa H."/>
            <person name="Kato Y."/>
            <person name="Harada T."/>
            <person name="Sasaki K."/>
            <person name="Sekiguchi M."/>
            <person name="Hodoyama M."/>
            <person name="Nishiko R."/>
            <person name="Narita H."/>
            <person name="Hanamaki A."/>
            <person name="Hata C."/>
            <person name="Konno Y."/>
            <person name="Niimura Y."/>
            <person name="Yamazaki S."/>
            <person name="Fujita N."/>
        </authorList>
    </citation>
    <scope>NUCLEOTIDE SEQUENCE [LARGE SCALE GENOMIC DNA]</scope>
    <source>
        <strain evidence="3">ATCC 51415 / DSM 6626 / JCM 7361 / LMG 17667 / NBRC 15112 / Ep01</strain>
    </source>
</reference>
<evidence type="ECO:0000313" key="2">
    <source>
        <dbReference type="EMBL" id="BAM46277.1"/>
    </source>
</evidence>
<dbReference type="eggNOG" id="COG2163">
    <property type="taxonomic scope" value="Bacteria"/>
</dbReference>
<sequence length="72" mass="8327">MNDTESRPITSQGLMILQGREAIQLAFSSRQEDKSGELLLDGEKRKYDRPKKQHFNHMIPSHFISPKVQIAF</sequence>
<proteinExistence type="predicted"/>
<dbReference type="EMBL" id="AP012050">
    <property type="protein sequence ID" value="BAM46277.1"/>
    <property type="molecule type" value="Genomic_DNA"/>
</dbReference>
<dbReference type="Proteomes" id="UP000006294">
    <property type="component" value="Chromosome"/>
</dbReference>
<gene>
    <name evidence="2" type="ordered locus">AXY_01450</name>
</gene>
<accession>K0IZ71</accession>
<evidence type="ECO:0000313" key="3">
    <source>
        <dbReference type="Proteomes" id="UP000006294"/>
    </source>
</evidence>
<evidence type="ECO:0000256" key="1">
    <source>
        <dbReference type="SAM" id="MobiDB-lite"/>
    </source>
</evidence>
<protein>
    <submittedName>
        <fullName evidence="2">Uncharacterized protein</fullName>
    </submittedName>
</protein>
<dbReference type="STRING" id="698758.AXY_01450"/>
<feature type="region of interest" description="Disordered" evidence="1">
    <location>
        <begin position="32"/>
        <end position="51"/>
    </location>
</feature>
<organism evidence="2 3">
    <name type="scientific">Amphibacillus xylanus (strain ATCC 51415 / DSM 6626 / JCM 7361 / LMG 17667 / NBRC 15112 / Ep01)</name>
    <dbReference type="NCBI Taxonomy" id="698758"/>
    <lineage>
        <taxon>Bacteria</taxon>
        <taxon>Bacillati</taxon>
        <taxon>Bacillota</taxon>
        <taxon>Bacilli</taxon>
        <taxon>Bacillales</taxon>
        <taxon>Bacillaceae</taxon>
        <taxon>Amphibacillus</taxon>
    </lineage>
</organism>
<name>K0IZ71_AMPXN</name>